<dbReference type="AlphaFoldDB" id="A0A1B2E7I0"/>
<feature type="domain" description="HTH araC/xylS-type" evidence="4">
    <location>
        <begin position="185"/>
        <end position="283"/>
    </location>
</feature>
<proteinExistence type="predicted"/>
<dbReference type="GO" id="GO:0003700">
    <property type="term" value="F:DNA-binding transcription factor activity"/>
    <property type="evidence" value="ECO:0007669"/>
    <property type="project" value="InterPro"/>
</dbReference>
<keyword evidence="3" id="KW-0804">Transcription</keyword>
<dbReference type="Gene3D" id="1.10.10.60">
    <property type="entry name" value="Homeodomain-like"/>
    <property type="match status" value="2"/>
</dbReference>
<protein>
    <submittedName>
        <fullName evidence="5">AraC family transcriptional regulator</fullName>
    </submittedName>
</protein>
<dbReference type="PROSITE" id="PS01124">
    <property type="entry name" value="HTH_ARAC_FAMILY_2"/>
    <property type="match status" value="1"/>
</dbReference>
<dbReference type="PANTHER" id="PTHR43280">
    <property type="entry name" value="ARAC-FAMILY TRANSCRIPTIONAL REGULATOR"/>
    <property type="match status" value="1"/>
</dbReference>
<keyword evidence="2" id="KW-0238">DNA-binding</keyword>
<name>A0A1B2E7I0_9BACL</name>
<dbReference type="InterPro" id="IPR037923">
    <property type="entry name" value="HTH-like"/>
</dbReference>
<dbReference type="GO" id="GO:0043565">
    <property type="term" value="F:sequence-specific DNA binding"/>
    <property type="evidence" value="ECO:0007669"/>
    <property type="project" value="InterPro"/>
</dbReference>
<dbReference type="PROSITE" id="PS00041">
    <property type="entry name" value="HTH_ARAC_FAMILY_1"/>
    <property type="match status" value="1"/>
</dbReference>
<organism evidence="5">
    <name type="scientific">Paenibacillus ihbetae</name>
    <dbReference type="NCBI Taxonomy" id="1870820"/>
    <lineage>
        <taxon>Bacteria</taxon>
        <taxon>Bacillati</taxon>
        <taxon>Bacillota</taxon>
        <taxon>Bacilli</taxon>
        <taxon>Bacillales</taxon>
        <taxon>Paenibacillaceae</taxon>
        <taxon>Paenibacillus</taxon>
    </lineage>
</organism>
<reference evidence="5" key="1">
    <citation type="submission" date="2016-08" db="EMBL/GenBank/DDBJ databases">
        <title>Complete Genome Seqeunce of Paenibacillus sp. nov. IHBB 9852 from high altitute lake of Indian trans-Himalayas.</title>
        <authorList>
            <person name="Kiran S."/>
            <person name="Swarnkar M.K."/>
            <person name="Rana A."/>
            <person name="Tewari R."/>
            <person name="Gulati A."/>
        </authorList>
    </citation>
    <scope>NUCLEOTIDE SEQUENCE [LARGE SCALE GENOMIC DNA]</scope>
    <source>
        <strain evidence="5">IHBB 9852</strain>
    </source>
</reference>
<evidence type="ECO:0000259" key="4">
    <source>
        <dbReference type="PROSITE" id="PS01124"/>
    </source>
</evidence>
<evidence type="ECO:0000256" key="2">
    <source>
        <dbReference type="ARBA" id="ARBA00023125"/>
    </source>
</evidence>
<evidence type="ECO:0000256" key="3">
    <source>
        <dbReference type="ARBA" id="ARBA00023163"/>
    </source>
</evidence>
<dbReference type="SMART" id="SM00342">
    <property type="entry name" value="HTH_ARAC"/>
    <property type="match status" value="1"/>
</dbReference>
<gene>
    <name evidence="5" type="ORF">BBD41_26565</name>
</gene>
<dbReference type="InterPro" id="IPR018060">
    <property type="entry name" value="HTH_AraC"/>
</dbReference>
<evidence type="ECO:0000256" key="1">
    <source>
        <dbReference type="ARBA" id="ARBA00023015"/>
    </source>
</evidence>
<dbReference type="EMBL" id="CP016809">
    <property type="protein sequence ID" value="ANY75852.1"/>
    <property type="molecule type" value="Genomic_DNA"/>
</dbReference>
<evidence type="ECO:0000313" key="5">
    <source>
        <dbReference type="EMBL" id="ANY75852.1"/>
    </source>
</evidence>
<dbReference type="SUPFAM" id="SSF51215">
    <property type="entry name" value="Regulatory protein AraC"/>
    <property type="match status" value="1"/>
</dbReference>
<accession>A0A1B2E7I0</accession>
<dbReference type="KEGG" id="pib:BBD41_26565"/>
<dbReference type="InterPro" id="IPR009057">
    <property type="entry name" value="Homeodomain-like_sf"/>
</dbReference>
<keyword evidence="1" id="KW-0805">Transcription regulation</keyword>
<dbReference type="InterPro" id="IPR018062">
    <property type="entry name" value="HTH_AraC-typ_CS"/>
</dbReference>
<sequence length="286" mass="33599">MMIQFTAPPLPHYIISGEDTYQEGDKHPDRFNIGVFDLILVTRGALFLEDNDVCYRVKAGSYLILRPDAAHRTFLPCQEETHFYWLHFQTLGSWMEAEERPPFALSQSDQPYAQIETFSFYIPKYGVLPSKEDAVLLLEQLQILQQSPSSTARWKQQQLLQELLLLFQAEEEGIQHLHPHYAIAERTASYLRQHYKEPVSYRRLSEAMHFHQNYLSICMKKAFGCTPLEYLTRHRIEQAKRLLIHTNDPIGRIAEETGFGSFPYFIRCFIRYAGIKPKSFRQKYRT</sequence>
<dbReference type="SUPFAM" id="SSF46689">
    <property type="entry name" value="Homeodomain-like"/>
    <property type="match status" value="2"/>
</dbReference>
<dbReference type="Pfam" id="PF12833">
    <property type="entry name" value="HTH_18"/>
    <property type="match status" value="1"/>
</dbReference>
<dbReference type="PANTHER" id="PTHR43280:SF2">
    <property type="entry name" value="HTH-TYPE TRANSCRIPTIONAL REGULATOR EXSA"/>
    <property type="match status" value="1"/>
</dbReference>
<dbReference type="RefSeq" id="WP_099479664.1">
    <property type="nucleotide sequence ID" value="NZ_CP016809.1"/>
</dbReference>